<gene>
    <name evidence="4" type="primary">Necator_chrV.g20799</name>
    <name evidence="4" type="ORF">RB195_016006</name>
</gene>
<reference evidence="4 5" key="1">
    <citation type="submission" date="2023-08" db="EMBL/GenBank/DDBJ databases">
        <title>A Necator americanus chromosomal reference genome.</title>
        <authorList>
            <person name="Ilik V."/>
            <person name="Petrzelkova K.J."/>
            <person name="Pardy F."/>
            <person name="Fuh T."/>
            <person name="Niatou-Singa F.S."/>
            <person name="Gouil Q."/>
            <person name="Baker L."/>
            <person name="Ritchie M.E."/>
            <person name="Jex A.R."/>
            <person name="Gazzola D."/>
            <person name="Li H."/>
            <person name="Toshio Fujiwara R."/>
            <person name="Zhan B."/>
            <person name="Aroian R.V."/>
            <person name="Pafco B."/>
            <person name="Schwarz E.M."/>
        </authorList>
    </citation>
    <scope>NUCLEOTIDE SEQUENCE [LARGE SCALE GENOMIC DNA]</scope>
    <source>
        <strain evidence="4 5">Aroian</strain>
        <tissue evidence="4">Whole animal</tissue>
    </source>
</reference>
<proteinExistence type="predicted"/>
<sequence>MAVSSLLALLFFVHVTGAQYLACRNGGQGPCLPNRICAPGALCIPTIVGDVCCELAQIVLPGVPTTTTAAPVLPPVVTVLPATCVDKVNPRTGVSDCPRLAYLCNNAVYYTLMTEQCPRTCNRCTGVGVAPAPGVVVGTTCQDLVDYRTGVSNCAQMAGYCRNPIYATLMRQQCPRTCGYCV</sequence>
<dbReference type="InterPro" id="IPR003582">
    <property type="entry name" value="ShKT_dom"/>
</dbReference>
<dbReference type="PANTHER" id="PTHR46219:SF5">
    <property type="entry name" value="SHKT DOMAIN-CONTAINING PROTEIN"/>
    <property type="match status" value="1"/>
</dbReference>
<dbReference type="Gene3D" id="1.10.10.1940">
    <property type="match status" value="2"/>
</dbReference>
<dbReference type="EMBL" id="JAVFWL010000005">
    <property type="protein sequence ID" value="KAK6758519.1"/>
    <property type="molecule type" value="Genomic_DNA"/>
</dbReference>
<dbReference type="SMART" id="SM00254">
    <property type="entry name" value="ShKT"/>
    <property type="match status" value="2"/>
</dbReference>
<feature type="chain" id="PRO_5045869590" description="ShKT domain-containing protein" evidence="2">
    <location>
        <begin position="19"/>
        <end position="182"/>
    </location>
</feature>
<evidence type="ECO:0000256" key="1">
    <source>
        <dbReference type="PROSITE-ProRule" id="PRU01005"/>
    </source>
</evidence>
<comment type="caution">
    <text evidence="1">Lacks conserved residue(s) required for the propagation of feature annotation.</text>
</comment>
<evidence type="ECO:0000313" key="4">
    <source>
        <dbReference type="EMBL" id="KAK6758519.1"/>
    </source>
</evidence>
<evidence type="ECO:0000256" key="2">
    <source>
        <dbReference type="SAM" id="SignalP"/>
    </source>
</evidence>
<dbReference type="PANTHER" id="PTHR46219">
    <property type="entry name" value="PROTEIN CBG11138"/>
    <property type="match status" value="1"/>
</dbReference>
<evidence type="ECO:0000259" key="3">
    <source>
        <dbReference type="PROSITE" id="PS51670"/>
    </source>
</evidence>
<organism evidence="4 5">
    <name type="scientific">Necator americanus</name>
    <name type="common">Human hookworm</name>
    <dbReference type="NCBI Taxonomy" id="51031"/>
    <lineage>
        <taxon>Eukaryota</taxon>
        <taxon>Metazoa</taxon>
        <taxon>Ecdysozoa</taxon>
        <taxon>Nematoda</taxon>
        <taxon>Chromadorea</taxon>
        <taxon>Rhabditida</taxon>
        <taxon>Rhabditina</taxon>
        <taxon>Rhabditomorpha</taxon>
        <taxon>Strongyloidea</taxon>
        <taxon>Ancylostomatidae</taxon>
        <taxon>Bunostominae</taxon>
        <taxon>Necator</taxon>
    </lineage>
</organism>
<feature type="domain" description="ShKT" evidence="3">
    <location>
        <begin position="141"/>
        <end position="181"/>
    </location>
</feature>
<dbReference type="PROSITE" id="PS51670">
    <property type="entry name" value="SHKT"/>
    <property type="match status" value="2"/>
</dbReference>
<protein>
    <recommendedName>
        <fullName evidence="3">ShKT domain-containing protein</fullName>
    </recommendedName>
</protein>
<feature type="domain" description="ShKT" evidence="3">
    <location>
        <begin position="84"/>
        <end position="124"/>
    </location>
</feature>
<dbReference type="Proteomes" id="UP001303046">
    <property type="component" value="Unassembled WGS sequence"/>
</dbReference>
<accession>A0ABR1E756</accession>
<dbReference type="Pfam" id="PF01549">
    <property type="entry name" value="ShK"/>
    <property type="match status" value="2"/>
</dbReference>
<feature type="signal peptide" evidence="2">
    <location>
        <begin position="1"/>
        <end position="18"/>
    </location>
</feature>
<keyword evidence="2" id="KW-0732">Signal</keyword>
<comment type="caution">
    <text evidence="4">The sequence shown here is derived from an EMBL/GenBank/DDBJ whole genome shotgun (WGS) entry which is preliminary data.</text>
</comment>
<name>A0ABR1E756_NECAM</name>
<evidence type="ECO:0000313" key="5">
    <source>
        <dbReference type="Proteomes" id="UP001303046"/>
    </source>
</evidence>
<keyword evidence="5" id="KW-1185">Reference proteome</keyword>